<dbReference type="PRINTS" id="PR00139">
    <property type="entry name" value="ASNGLNASE"/>
</dbReference>
<proteinExistence type="inferred from homology"/>
<dbReference type="Proteomes" id="UP000217265">
    <property type="component" value="Chromosome"/>
</dbReference>
<feature type="active site" description="O-isoaspartyl threonine intermediate" evidence="3">
    <location>
        <position position="48"/>
    </location>
</feature>
<keyword evidence="2" id="KW-0378">Hydrolase</keyword>
<dbReference type="PIRSF" id="PIRSF001220">
    <property type="entry name" value="L-ASNase_gatD"/>
    <property type="match status" value="1"/>
</dbReference>
<evidence type="ECO:0000256" key="3">
    <source>
        <dbReference type="PIRSR" id="PIRSR001220-1"/>
    </source>
</evidence>
<feature type="chain" id="PRO_5012131939" evidence="5">
    <location>
        <begin position="33"/>
        <end position="368"/>
    </location>
</feature>
<dbReference type="Pfam" id="PF17763">
    <property type="entry name" value="Asparaginase_C"/>
    <property type="match status" value="1"/>
</dbReference>
<feature type="domain" description="Asparaginase/glutaminase C-terminal" evidence="7">
    <location>
        <begin position="257"/>
        <end position="365"/>
    </location>
</feature>
<dbReference type="FunFam" id="3.40.50.1170:FF:000001">
    <property type="entry name" value="L-asparaginase 2"/>
    <property type="match status" value="1"/>
</dbReference>
<dbReference type="Pfam" id="PF00710">
    <property type="entry name" value="Asparaginase"/>
    <property type="match status" value="1"/>
</dbReference>
<accession>A0A290Q8C4</accession>
<organism evidence="8 9">
    <name type="scientific">Nibricoccus aquaticus</name>
    <dbReference type="NCBI Taxonomy" id="2576891"/>
    <lineage>
        <taxon>Bacteria</taxon>
        <taxon>Pseudomonadati</taxon>
        <taxon>Verrucomicrobiota</taxon>
        <taxon>Opitutia</taxon>
        <taxon>Opitutales</taxon>
        <taxon>Opitutaceae</taxon>
        <taxon>Nibricoccus</taxon>
    </lineage>
</organism>
<evidence type="ECO:0000313" key="8">
    <source>
        <dbReference type="EMBL" id="ATC64764.1"/>
    </source>
</evidence>
<evidence type="ECO:0000256" key="4">
    <source>
        <dbReference type="RuleBase" id="RU004456"/>
    </source>
</evidence>
<dbReference type="InterPro" id="IPR037152">
    <property type="entry name" value="L-asparaginase_N_sf"/>
</dbReference>
<dbReference type="OrthoDB" id="9788068at2"/>
<dbReference type="Gene3D" id="3.40.50.1170">
    <property type="entry name" value="L-asparaginase, N-terminal domain"/>
    <property type="match status" value="1"/>
</dbReference>
<evidence type="ECO:0000313" key="9">
    <source>
        <dbReference type="Proteomes" id="UP000217265"/>
    </source>
</evidence>
<gene>
    <name evidence="8" type="ORF">CMV30_12760</name>
</gene>
<dbReference type="RefSeq" id="WP_096056395.1">
    <property type="nucleotide sequence ID" value="NZ_CP023344.1"/>
</dbReference>
<dbReference type="CDD" id="cd08964">
    <property type="entry name" value="L-asparaginase_II"/>
    <property type="match status" value="1"/>
</dbReference>
<dbReference type="InterPro" id="IPR004550">
    <property type="entry name" value="AsnASE_II"/>
</dbReference>
<dbReference type="PANTHER" id="PTHR11707">
    <property type="entry name" value="L-ASPARAGINASE"/>
    <property type="match status" value="1"/>
</dbReference>
<dbReference type="PANTHER" id="PTHR11707:SF28">
    <property type="entry name" value="60 KDA LYSOPHOSPHOLIPASE"/>
    <property type="match status" value="1"/>
</dbReference>
<dbReference type="PROSITE" id="PS51732">
    <property type="entry name" value="ASN_GLN_ASE_3"/>
    <property type="match status" value="1"/>
</dbReference>
<feature type="domain" description="L-asparaginase N-terminal" evidence="6">
    <location>
        <begin position="39"/>
        <end position="238"/>
    </location>
</feature>
<dbReference type="GO" id="GO:0006528">
    <property type="term" value="P:asparagine metabolic process"/>
    <property type="evidence" value="ECO:0007669"/>
    <property type="project" value="InterPro"/>
</dbReference>
<evidence type="ECO:0000256" key="1">
    <source>
        <dbReference type="ARBA" id="ARBA00010518"/>
    </source>
</evidence>
<keyword evidence="9" id="KW-1185">Reference proteome</keyword>
<dbReference type="SUPFAM" id="SSF53774">
    <property type="entry name" value="Glutaminase/Asparaginase"/>
    <property type="match status" value="1"/>
</dbReference>
<dbReference type="Gene3D" id="3.40.50.40">
    <property type="match status" value="1"/>
</dbReference>
<comment type="similarity">
    <text evidence="1 4">Belongs to the asparaginase 1 family.</text>
</comment>
<evidence type="ECO:0000259" key="6">
    <source>
        <dbReference type="Pfam" id="PF00710"/>
    </source>
</evidence>
<dbReference type="InterPro" id="IPR006034">
    <property type="entry name" value="Asparaginase/glutaminase-like"/>
</dbReference>
<evidence type="ECO:0000256" key="2">
    <source>
        <dbReference type="ARBA" id="ARBA00022801"/>
    </source>
</evidence>
<feature type="signal peptide" evidence="5">
    <location>
        <begin position="1"/>
        <end position="32"/>
    </location>
</feature>
<dbReference type="GO" id="GO:0004067">
    <property type="term" value="F:asparaginase activity"/>
    <property type="evidence" value="ECO:0007669"/>
    <property type="project" value="UniProtKB-UniRule"/>
</dbReference>
<keyword evidence="5" id="KW-0732">Signal</keyword>
<dbReference type="NCBIfam" id="TIGR00520">
    <property type="entry name" value="asnASE_II"/>
    <property type="match status" value="1"/>
</dbReference>
<name>A0A290Q8C4_9BACT</name>
<dbReference type="InterPro" id="IPR027474">
    <property type="entry name" value="L-asparaginase_N"/>
</dbReference>
<protein>
    <submittedName>
        <fullName evidence="8">L-asparaginase</fullName>
    </submittedName>
</protein>
<dbReference type="AlphaFoldDB" id="A0A290Q8C4"/>
<dbReference type="InterPro" id="IPR040919">
    <property type="entry name" value="Asparaginase_C"/>
</dbReference>
<dbReference type="InterPro" id="IPR036152">
    <property type="entry name" value="Asp/glu_Ase-like_sf"/>
</dbReference>
<evidence type="ECO:0000259" key="7">
    <source>
        <dbReference type="Pfam" id="PF17763"/>
    </source>
</evidence>
<dbReference type="InterPro" id="IPR027473">
    <property type="entry name" value="L-asparaginase_C"/>
</dbReference>
<dbReference type="EMBL" id="CP023344">
    <property type="protein sequence ID" value="ATC64764.1"/>
    <property type="molecule type" value="Genomic_DNA"/>
</dbReference>
<evidence type="ECO:0000256" key="5">
    <source>
        <dbReference type="SAM" id="SignalP"/>
    </source>
</evidence>
<sequence length="368" mass="39631">MLRPLTASRRFVHHALRLTALCSLIFSSVLHATETALPKIRIISVGGTIDSTASDRMNLANYGGEGNPRKPVQEMVNELPELKAIADVSVEEDVLPRGGPGRTMATVLKVAQRVNEIFAKEPDIAGIIITQGTNNLEESAFFLHLTVRSKKPVVFVGAQRPSTALSSDGWLNLYNAVRIAASPESVGRGVVLAMNDEINSARDVKKSSAYRVHAFQSPDLGVLGYADPDKIVYYRNPTRRHTVDSEFDPAKITTLPQVDVQYSYLEASGAPIDALVAEGAKGIVLDGSGAGSPSNQQNDAIKRAQAKGVIVVATTRTGTGRVIETNARKKSGVIPGDNLSAQKARILLQLALTHTSDPAEIKRIFDEY</sequence>
<dbReference type="PIRSF" id="PIRSF500176">
    <property type="entry name" value="L_ASNase"/>
    <property type="match status" value="1"/>
</dbReference>
<reference evidence="8 9" key="1">
    <citation type="submission" date="2017-09" db="EMBL/GenBank/DDBJ databases">
        <title>Complete genome sequence of Verrucomicrobial strain HZ-65, isolated from freshwater.</title>
        <authorList>
            <person name="Choi A."/>
        </authorList>
    </citation>
    <scope>NUCLEOTIDE SEQUENCE [LARGE SCALE GENOMIC DNA]</scope>
    <source>
        <strain evidence="8 9">HZ-65</strain>
    </source>
</reference>
<dbReference type="SMART" id="SM00870">
    <property type="entry name" value="Asparaginase"/>
    <property type="match status" value="1"/>
</dbReference>
<dbReference type="KEGG" id="vbh:CMV30_12760"/>